<reference evidence="1 2" key="1">
    <citation type="submission" date="2013-09" db="EMBL/GenBank/DDBJ databases">
        <authorList>
            <person name="Zeng Z."/>
            <person name="Chen C."/>
        </authorList>
    </citation>
    <scope>NUCLEOTIDE SEQUENCE [LARGE SCALE GENOMIC DNA]</scope>
    <source>
        <strain evidence="1 2">F44-8</strain>
    </source>
</reference>
<protein>
    <submittedName>
        <fullName evidence="1">Uncharacterized protein</fullName>
    </submittedName>
</protein>
<comment type="caution">
    <text evidence="1">The sequence shown here is derived from an EMBL/GenBank/DDBJ whole genome shotgun (WGS) entry which is preliminary data.</text>
</comment>
<accession>A0A0A2LQG9</accession>
<evidence type="ECO:0000313" key="2">
    <source>
        <dbReference type="Proteomes" id="UP000030129"/>
    </source>
</evidence>
<dbReference type="Proteomes" id="UP000030129">
    <property type="component" value="Unassembled WGS sequence"/>
</dbReference>
<name>A0A0A2LQG9_9FLAO</name>
<organism evidence="1 2">
    <name type="scientific">Flavobacterium beibuense F44-8</name>
    <dbReference type="NCBI Taxonomy" id="1406840"/>
    <lineage>
        <taxon>Bacteria</taxon>
        <taxon>Pseudomonadati</taxon>
        <taxon>Bacteroidota</taxon>
        <taxon>Flavobacteriia</taxon>
        <taxon>Flavobacteriales</taxon>
        <taxon>Flavobacteriaceae</taxon>
        <taxon>Flavobacterium</taxon>
    </lineage>
</organism>
<evidence type="ECO:0000313" key="1">
    <source>
        <dbReference type="EMBL" id="KGO81478.1"/>
    </source>
</evidence>
<keyword evidence="2" id="KW-1185">Reference proteome</keyword>
<dbReference type="AlphaFoldDB" id="A0A0A2LQG9"/>
<dbReference type="EMBL" id="JRLV01000007">
    <property type="protein sequence ID" value="KGO81478.1"/>
    <property type="molecule type" value="Genomic_DNA"/>
</dbReference>
<sequence>MLALAIDSSLHFITYRNDKTLCHFDMKRSGMRHEAEKPTDGINLHLMKETSPQGRHGTTARVKLRDKTPWREQITKEALISIRCLR</sequence>
<proteinExistence type="predicted"/>
<gene>
    <name evidence="1" type="ORF">Q763_07465</name>
</gene>